<gene>
    <name evidence="1" type="ORF">S03H2_55931</name>
</gene>
<dbReference type="EMBL" id="BARU01035765">
    <property type="protein sequence ID" value="GAH84205.1"/>
    <property type="molecule type" value="Genomic_DNA"/>
</dbReference>
<feature type="non-terminal residue" evidence="1">
    <location>
        <position position="1"/>
    </location>
</feature>
<reference evidence="1" key="1">
    <citation type="journal article" date="2014" name="Front. Microbiol.">
        <title>High frequency of phylogenetically diverse reductive dehalogenase-homologous genes in deep subseafloor sedimentary metagenomes.</title>
        <authorList>
            <person name="Kawai M."/>
            <person name="Futagami T."/>
            <person name="Toyoda A."/>
            <person name="Takaki Y."/>
            <person name="Nishi S."/>
            <person name="Hori S."/>
            <person name="Arai W."/>
            <person name="Tsubouchi T."/>
            <person name="Morono Y."/>
            <person name="Uchiyama I."/>
            <person name="Ito T."/>
            <person name="Fujiyama A."/>
            <person name="Inagaki F."/>
            <person name="Takami H."/>
        </authorList>
    </citation>
    <scope>NUCLEOTIDE SEQUENCE</scope>
    <source>
        <strain evidence="1">Expedition CK06-06</strain>
    </source>
</reference>
<dbReference type="AlphaFoldDB" id="X1JRY8"/>
<protein>
    <submittedName>
        <fullName evidence="1">Uncharacterized protein</fullName>
    </submittedName>
</protein>
<proteinExistence type="predicted"/>
<name>X1JRY8_9ZZZZ</name>
<organism evidence="1">
    <name type="scientific">marine sediment metagenome</name>
    <dbReference type="NCBI Taxonomy" id="412755"/>
    <lineage>
        <taxon>unclassified sequences</taxon>
        <taxon>metagenomes</taxon>
        <taxon>ecological metagenomes</taxon>
    </lineage>
</organism>
<sequence length="69" mass="7711">LLNLAHALILDQCRRGQGYPVALSEAHEQAVVTGADRETFWQLVESLLVDEHLPSPSSAKSQSKRTRWV</sequence>
<comment type="caution">
    <text evidence="1">The sequence shown here is derived from an EMBL/GenBank/DDBJ whole genome shotgun (WGS) entry which is preliminary data.</text>
</comment>
<accession>X1JRY8</accession>
<evidence type="ECO:0000313" key="1">
    <source>
        <dbReference type="EMBL" id="GAH84205.1"/>
    </source>
</evidence>